<evidence type="ECO:0000313" key="2">
    <source>
        <dbReference type="EMBL" id="KJE96676.1"/>
    </source>
</evidence>
<keyword evidence="3" id="KW-1185">Reference proteome</keyword>
<dbReference type="InParanoid" id="A0A0D2UNY9"/>
<sequence>MFGGNFDLDGLEILQKVVSSSAEPDKLVRPKVEFLWGPDIVHTATKLHESTPGPELTYQNVDHSGTVANVENPTYEALSAPVDQALYEHVDSKPQASAGLSEVTYSEAAASGVQYADPSLPNPSSVRAPSAHTPTTYATVTVPSSEAGNGDDA</sequence>
<dbReference type="AlphaFoldDB" id="A0A0D2UNY9"/>
<name>A0A0D2UNY9_CAPO3</name>
<evidence type="ECO:0000313" key="3">
    <source>
        <dbReference type="Proteomes" id="UP000008743"/>
    </source>
</evidence>
<feature type="compositionally biased region" description="Polar residues" evidence="1">
    <location>
        <begin position="122"/>
        <end position="147"/>
    </location>
</feature>
<accession>A0A0D2UNY9</accession>
<gene>
    <name evidence="2" type="ORF">CAOG_006959</name>
</gene>
<dbReference type="RefSeq" id="XP_004343683.1">
    <property type="nucleotide sequence ID" value="XM_004343633.1"/>
</dbReference>
<proteinExistence type="predicted"/>
<evidence type="ECO:0000256" key="1">
    <source>
        <dbReference type="SAM" id="MobiDB-lite"/>
    </source>
</evidence>
<feature type="region of interest" description="Disordered" evidence="1">
    <location>
        <begin position="114"/>
        <end position="153"/>
    </location>
</feature>
<organism evidence="2 3">
    <name type="scientific">Capsaspora owczarzaki (strain ATCC 30864)</name>
    <dbReference type="NCBI Taxonomy" id="595528"/>
    <lineage>
        <taxon>Eukaryota</taxon>
        <taxon>Filasterea</taxon>
        <taxon>Capsaspora</taxon>
    </lineage>
</organism>
<dbReference type="Proteomes" id="UP000008743">
    <property type="component" value="Unassembled WGS sequence"/>
</dbReference>
<protein>
    <submittedName>
        <fullName evidence="2">Uncharacterized protein</fullName>
    </submittedName>
</protein>
<dbReference type="EMBL" id="KE346372">
    <property type="protein sequence ID" value="KJE96676.1"/>
    <property type="molecule type" value="Genomic_DNA"/>
</dbReference>
<reference evidence="3" key="1">
    <citation type="submission" date="2011-02" db="EMBL/GenBank/DDBJ databases">
        <title>The Genome Sequence of Capsaspora owczarzaki ATCC 30864.</title>
        <authorList>
            <person name="Russ C."/>
            <person name="Cuomo C."/>
            <person name="Burger G."/>
            <person name="Gray M.W."/>
            <person name="Holland P.W.H."/>
            <person name="King N."/>
            <person name="Lang F.B.F."/>
            <person name="Roger A.J."/>
            <person name="Ruiz-Trillo I."/>
            <person name="Young S.K."/>
            <person name="Zeng Q."/>
            <person name="Gargeya S."/>
            <person name="Alvarado L."/>
            <person name="Berlin A."/>
            <person name="Chapman S.B."/>
            <person name="Chen Z."/>
            <person name="Freedman E."/>
            <person name="Gellesch M."/>
            <person name="Goldberg J."/>
            <person name="Griggs A."/>
            <person name="Gujja S."/>
            <person name="Heilman E."/>
            <person name="Heiman D."/>
            <person name="Howarth C."/>
            <person name="Mehta T."/>
            <person name="Neiman D."/>
            <person name="Pearson M."/>
            <person name="Roberts A."/>
            <person name="Saif S."/>
            <person name="Shea T."/>
            <person name="Shenoy N."/>
            <person name="Sisk P."/>
            <person name="Stolte C."/>
            <person name="Sykes S."/>
            <person name="White J."/>
            <person name="Yandava C."/>
            <person name="Haas B."/>
            <person name="Nusbaum C."/>
            <person name="Birren B."/>
        </authorList>
    </citation>
    <scope>NUCLEOTIDE SEQUENCE</scope>
    <source>
        <strain evidence="3">ATCC 30864</strain>
    </source>
</reference>